<proteinExistence type="predicted"/>
<organism evidence="1">
    <name type="scientific">Solanum chacoense</name>
    <name type="common">Chaco potato</name>
    <dbReference type="NCBI Taxonomy" id="4108"/>
    <lineage>
        <taxon>Eukaryota</taxon>
        <taxon>Viridiplantae</taxon>
        <taxon>Streptophyta</taxon>
        <taxon>Embryophyta</taxon>
        <taxon>Tracheophyta</taxon>
        <taxon>Spermatophyta</taxon>
        <taxon>Magnoliopsida</taxon>
        <taxon>eudicotyledons</taxon>
        <taxon>Gunneridae</taxon>
        <taxon>Pentapetalae</taxon>
        <taxon>asterids</taxon>
        <taxon>lamiids</taxon>
        <taxon>Solanales</taxon>
        <taxon>Solanaceae</taxon>
        <taxon>Solanoideae</taxon>
        <taxon>Solaneae</taxon>
        <taxon>Solanum</taxon>
    </lineage>
</organism>
<dbReference type="EMBL" id="GEDG01025452">
    <property type="protein sequence ID" value="JAP15238.1"/>
    <property type="molecule type" value="Transcribed_RNA"/>
</dbReference>
<evidence type="ECO:0000313" key="1">
    <source>
        <dbReference type="EMBL" id="JAP15238.1"/>
    </source>
</evidence>
<sequence length="105" mass="12115">MLLFSPCLHDTVSQFEEDQPGSKISCSFRTLYLPILQPIQSHGGPCKVRVKEVDLHQKKGDGEDSLITHIPFHTKWTEVEGRKLQCNSLVGQRPELLRRKIRMLY</sequence>
<reference evidence="1" key="1">
    <citation type="submission" date="2015-12" db="EMBL/GenBank/DDBJ databases">
        <title>Gene expression during late stages of embryo sac development: a critical building block for successful pollen-pistil interactions.</title>
        <authorList>
            <person name="Liu Y."/>
            <person name="Joly V."/>
            <person name="Sabar M."/>
            <person name="Matton D.P."/>
        </authorList>
    </citation>
    <scope>NUCLEOTIDE SEQUENCE</scope>
</reference>
<name>A0A0V0H6R6_SOLCH</name>
<protein>
    <submittedName>
        <fullName evidence="1">Putative ovule protein</fullName>
    </submittedName>
</protein>
<accession>A0A0V0H6R6</accession>
<dbReference type="AlphaFoldDB" id="A0A0V0H6R6"/>